<keyword evidence="2" id="KW-0378">Hydrolase</keyword>
<dbReference type="AlphaFoldDB" id="K0F0A4"/>
<evidence type="ECO:0000256" key="1">
    <source>
        <dbReference type="ARBA" id="ARBA00022729"/>
    </source>
</evidence>
<dbReference type="eggNOG" id="COG3509">
    <property type="taxonomic scope" value="Bacteria"/>
</dbReference>
<organism evidence="3 4">
    <name type="scientific">Nocardia brasiliensis (strain ATCC 700358 / HUJEG-1)</name>
    <dbReference type="NCBI Taxonomy" id="1133849"/>
    <lineage>
        <taxon>Bacteria</taxon>
        <taxon>Bacillati</taxon>
        <taxon>Actinomycetota</taxon>
        <taxon>Actinomycetes</taxon>
        <taxon>Mycobacteriales</taxon>
        <taxon>Nocardiaceae</taxon>
        <taxon>Nocardia</taxon>
    </lineage>
</organism>
<dbReference type="InterPro" id="IPR010126">
    <property type="entry name" value="Esterase_phb"/>
</dbReference>
<dbReference type="Proteomes" id="UP000006304">
    <property type="component" value="Chromosome"/>
</dbReference>
<dbReference type="Pfam" id="PF10503">
    <property type="entry name" value="Esterase_PHB"/>
    <property type="match status" value="1"/>
</dbReference>
<gene>
    <name evidence="3" type="ORF">O3I_015725</name>
</gene>
<evidence type="ECO:0000313" key="4">
    <source>
        <dbReference type="Proteomes" id="UP000006304"/>
    </source>
</evidence>
<dbReference type="KEGG" id="nbr:O3I_015725"/>
<dbReference type="GO" id="GO:0005576">
    <property type="term" value="C:extracellular region"/>
    <property type="evidence" value="ECO:0007669"/>
    <property type="project" value="InterPro"/>
</dbReference>
<sequence length="254" mass="27012">MAAGQDHTVQLEFGGKSRSYVVHTPPGHDTLTSLPLVVVMHSFPGEPTQIARVSQWNAKADKEKALVVYPAGYSSAYNALVCCGSEDDVGFLRTVVAELIGGWKADPKRVYATGLSNGGDMSYKLAVELPDTFAAIAPVSGGFIGPKAADPNYTPSTPVSTITFLGGKDRYFEQFQAGITRWQENRACAPGVPETLAGAITRTKATCRDGSEVHVYRLSGMGHEWPGGEGAMADPTAGLSATDLAWEFFAAHTR</sequence>
<dbReference type="STRING" id="1133849.O3I_015725"/>
<dbReference type="PANTHER" id="PTHR43037:SF1">
    <property type="entry name" value="BLL1128 PROTEIN"/>
    <property type="match status" value="1"/>
</dbReference>
<protein>
    <submittedName>
        <fullName evidence="3">Polyhydroxybutyrate depolymerase</fullName>
    </submittedName>
</protein>
<dbReference type="InterPro" id="IPR029058">
    <property type="entry name" value="AB_hydrolase_fold"/>
</dbReference>
<keyword evidence="4" id="KW-1185">Reference proteome</keyword>
<proteinExistence type="predicted"/>
<dbReference type="SUPFAM" id="SSF53474">
    <property type="entry name" value="alpha/beta-Hydrolases"/>
    <property type="match status" value="1"/>
</dbReference>
<reference evidence="3 4" key="1">
    <citation type="journal article" date="2012" name="J. Bacteriol.">
        <title>Complete genome sequence of Nocardia brasiliensis HUJEG-1.</title>
        <authorList>
            <person name="Vera-Cabrera L."/>
            <person name="Ortiz-Lopez R."/>
            <person name="Elizondo-Gonzalez R."/>
            <person name="Perez-Maya A.A."/>
            <person name="Ocampo-Candiani J."/>
        </authorList>
    </citation>
    <scope>NUCLEOTIDE SEQUENCE [LARGE SCALE GENOMIC DNA]</scope>
    <source>
        <strain evidence="4">ATCC 700358</strain>
    </source>
</reference>
<name>K0F0A4_NOCB7</name>
<dbReference type="GO" id="GO:0016787">
    <property type="term" value="F:hydrolase activity"/>
    <property type="evidence" value="ECO:0007669"/>
    <property type="project" value="UniProtKB-KW"/>
</dbReference>
<dbReference type="HOGENOM" id="CLU_027551_4_0_11"/>
<dbReference type="InterPro" id="IPR050955">
    <property type="entry name" value="Plant_Biomass_Hydrol_Est"/>
</dbReference>
<evidence type="ECO:0000313" key="3">
    <source>
        <dbReference type="EMBL" id="AFU01106.1"/>
    </source>
</evidence>
<accession>K0F0A4</accession>
<keyword evidence="1" id="KW-0732">Signal</keyword>
<dbReference type="EMBL" id="CP003876">
    <property type="protein sequence ID" value="AFU01106.1"/>
    <property type="molecule type" value="Genomic_DNA"/>
</dbReference>
<evidence type="ECO:0000256" key="2">
    <source>
        <dbReference type="ARBA" id="ARBA00022801"/>
    </source>
</evidence>
<dbReference type="PANTHER" id="PTHR43037">
    <property type="entry name" value="UNNAMED PRODUCT-RELATED"/>
    <property type="match status" value="1"/>
</dbReference>
<dbReference type="Gene3D" id="3.40.50.1820">
    <property type="entry name" value="alpha/beta hydrolase"/>
    <property type="match status" value="1"/>
</dbReference>